<feature type="region of interest" description="Disordered" evidence="1">
    <location>
        <begin position="127"/>
        <end position="147"/>
    </location>
</feature>
<dbReference type="EMBL" id="JACSDY010000003">
    <property type="protein sequence ID" value="KAF7431443.1"/>
    <property type="molecule type" value="Genomic_DNA"/>
</dbReference>
<name>A0A834P7D7_VESPE</name>
<keyword evidence="3" id="KW-1185">Reference proteome</keyword>
<accession>A0A834P7D7</accession>
<evidence type="ECO:0000313" key="3">
    <source>
        <dbReference type="Proteomes" id="UP000600918"/>
    </source>
</evidence>
<organism evidence="2 3">
    <name type="scientific">Vespula pensylvanica</name>
    <name type="common">Western yellow jacket</name>
    <name type="synonym">Wasp</name>
    <dbReference type="NCBI Taxonomy" id="30213"/>
    <lineage>
        <taxon>Eukaryota</taxon>
        <taxon>Metazoa</taxon>
        <taxon>Ecdysozoa</taxon>
        <taxon>Arthropoda</taxon>
        <taxon>Hexapoda</taxon>
        <taxon>Insecta</taxon>
        <taxon>Pterygota</taxon>
        <taxon>Neoptera</taxon>
        <taxon>Endopterygota</taxon>
        <taxon>Hymenoptera</taxon>
        <taxon>Apocrita</taxon>
        <taxon>Aculeata</taxon>
        <taxon>Vespoidea</taxon>
        <taxon>Vespidae</taxon>
        <taxon>Vespinae</taxon>
        <taxon>Vespula</taxon>
    </lineage>
</organism>
<comment type="caution">
    <text evidence="2">The sequence shown here is derived from an EMBL/GenBank/DDBJ whole genome shotgun (WGS) entry which is preliminary data.</text>
</comment>
<dbReference type="Proteomes" id="UP000600918">
    <property type="component" value="Unassembled WGS sequence"/>
</dbReference>
<reference evidence="2" key="1">
    <citation type="journal article" date="2020" name="G3 (Bethesda)">
        <title>High-Quality Assemblies for Three Invasive Social Wasps from the &lt;i&gt;Vespula&lt;/i&gt; Genus.</title>
        <authorList>
            <person name="Harrop T.W.R."/>
            <person name="Guhlin J."/>
            <person name="McLaughlin G.M."/>
            <person name="Permina E."/>
            <person name="Stockwell P."/>
            <person name="Gilligan J."/>
            <person name="Le Lec M.F."/>
            <person name="Gruber M.A.M."/>
            <person name="Quinn O."/>
            <person name="Lovegrove M."/>
            <person name="Duncan E.J."/>
            <person name="Remnant E.J."/>
            <person name="Van Eeckhoven J."/>
            <person name="Graham B."/>
            <person name="Knapp R.A."/>
            <person name="Langford K.W."/>
            <person name="Kronenberg Z."/>
            <person name="Press M.O."/>
            <person name="Eacker S.M."/>
            <person name="Wilson-Rankin E.E."/>
            <person name="Purcell J."/>
            <person name="Lester P.J."/>
            <person name="Dearden P.K."/>
        </authorList>
    </citation>
    <scope>NUCLEOTIDE SEQUENCE</scope>
    <source>
        <strain evidence="2">Volc-1</strain>
    </source>
</reference>
<feature type="compositionally biased region" description="Basic residues" evidence="1">
    <location>
        <begin position="138"/>
        <end position="147"/>
    </location>
</feature>
<gene>
    <name evidence="2" type="ORF">H0235_004367</name>
</gene>
<proteinExistence type="predicted"/>
<protein>
    <submittedName>
        <fullName evidence="2">Uncharacterized protein</fullName>
    </submittedName>
</protein>
<dbReference type="AlphaFoldDB" id="A0A834P7D7"/>
<evidence type="ECO:0000256" key="1">
    <source>
        <dbReference type="SAM" id="MobiDB-lite"/>
    </source>
</evidence>
<sequence>MQLPFKRPSTRDLVFAHAFMRNREKKKERMGKIHTGFACAEVDQAMDIVQIVPQCSYVLTNKGRNKPLEAFQFTVLALSLESAYLINRSHHLTDYMDRKRAYRKKTGDEITSLMVIARSSETLQEKKKKKSMEYTVRAKPHKGNFAE</sequence>
<evidence type="ECO:0000313" key="2">
    <source>
        <dbReference type="EMBL" id="KAF7431443.1"/>
    </source>
</evidence>